<accession>A0A9X4KV15</accession>
<dbReference type="EMBL" id="JAPDIA010000001">
    <property type="protein sequence ID" value="MDG0808537.1"/>
    <property type="molecule type" value="Genomic_DNA"/>
</dbReference>
<organism evidence="1 2">
    <name type="scientific">Cohnella rhizosphaerae</name>
    <dbReference type="NCBI Taxonomy" id="1457232"/>
    <lineage>
        <taxon>Bacteria</taxon>
        <taxon>Bacillati</taxon>
        <taxon>Bacillota</taxon>
        <taxon>Bacilli</taxon>
        <taxon>Bacillales</taxon>
        <taxon>Paenibacillaceae</taxon>
        <taxon>Cohnella</taxon>
    </lineage>
</organism>
<proteinExistence type="predicted"/>
<dbReference type="RefSeq" id="WP_277529082.1">
    <property type="nucleotide sequence ID" value="NZ_JAPDIA010000001.1"/>
</dbReference>
<evidence type="ECO:0000313" key="1">
    <source>
        <dbReference type="EMBL" id="MDG0808537.1"/>
    </source>
</evidence>
<protein>
    <submittedName>
        <fullName evidence="1">Uncharacterized protein</fullName>
    </submittedName>
</protein>
<evidence type="ECO:0000313" key="2">
    <source>
        <dbReference type="Proteomes" id="UP001153404"/>
    </source>
</evidence>
<keyword evidence="2" id="KW-1185">Reference proteome</keyword>
<gene>
    <name evidence="1" type="ORF">OMP40_03290</name>
</gene>
<comment type="caution">
    <text evidence="1">The sequence shown here is derived from an EMBL/GenBank/DDBJ whole genome shotgun (WGS) entry which is preliminary data.</text>
</comment>
<dbReference type="AlphaFoldDB" id="A0A9X4KV15"/>
<sequence>MLFETIWAHSAEATREQLVDTLHAQLAARTQETDDVPSPS</sequence>
<name>A0A9X4KV15_9BACL</name>
<reference evidence="1" key="1">
    <citation type="submission" date="2022-10" db="EMBL/GenBank/DDBJ databases">
        <title>Comparative genomic analysis of Cohnella hashimotonis sp. nov., isolated from the International Space Station.</title>
        <authorList>
            <person name="Simpson A."/>
            <person name="Venkateswaran K."/>
        </authorList>
    </citation>
    <scope>NUCLEOTIDE SEQUENCE</scope>
    <source>
        <strain evidence="1">DSM 28161</strain>
    </source>
</reference>
<dbReference type="Proteomes" id="UP001153404">
    <property type="component" value="Unassembled WGS sequence"/>
</dbReference>